<accession>A0A392N0Z7</accession>
<feature type="compositionally biased region" description="Acidic residues" evidence="1">
    <location>
        <begin position="233"/>
        <end position="245"/>
    </location>
</feature>
<keyword evidence="3" id="KW-1185">Reference proteome</keyword>
<sequence length="423" mass="46987">SYNPPFYSNNTHITSPSPSLSFNHDYTPPTPNSCPRDSNSSNPYAYGYSSYYNYYQHTSLSPSILTPNTTLTLQQQANVVQQPFYPQQPLNTSIPMCHHVGLTSQQNQTHPPTYVPPQTAPPSFPTHTIHTPSSYFNHLHTQPISLSLDSSKKGHSIPLKPHKHEALSQTPLPLSPHQPLIQQQSVVESSAVPHRVVDEQIYASRLALQTTLQKLSNSFKTLRENLQEKFVEENQEETEEEEESEFLVSPKTSTNVSSPVGEMNPSNPTPKPPQLEFDKEKNGFVQLLPPSAPPEPPVNSPKLGPPFTSLLLKPPDPPPEPEPPDLLKPQPPPQAESPFINPAPPPSIPPDLPIVQMQPPAPPFSSETLFTHPFPRPPPKPPNMKSPFSVAHLPYYTLPEIFVVKELFDFLSLKGAHQTQSPP</sequence>
<feature type="region of interest" description="Disordered" evidence="1">
    <location>
        <begin position="231"/>
        <end position="383"/>
    </location>
</feature>
<feature type="compositionally biased region" description="Pro residues" evidence="1">
    <location>
        <begin position="374"/>
        <end position="383"/>
    </location>
</feature>
<evidence type="ECO:0000313" key="2">
    <source>
        <dbReference type="EMBL" id="MCH93263.1"/>
    </source>
</evidence>
<reference evidence="2 3" key="1">
    <citation type="journal article" date="2018" name="Front. Plant Sci.">
        <title>Red Clover (Trifolium pratense) and Zigzag Clover (T. medium) - A Picture of Genomic Similarities and Differences.</title>
        <authorList>
            <person name="Dluhosova J."/>
            <person name="Istvanek J."/>
            <person name="Nedelnik J."/>
            <person name="Repkova J."/>
        </authorList>
    </citation>
    <scope>NUCLEOTIDE SEQUENCE [LARGE SCALE GENOMIC DNA]</scope>
    <source>
        <strain evidence="3">cv. 10/8</strain>
        <tissue evidence="2">Leaf</tissue>
    </source>
</reference>
<organism evidence="2 3">
    <name type="scientific">Trifolium medium</name>
    <dbReference type="NCBI Taxonomy" id="97028"/>
    <lineage>
        <taxon>Eukaryota</taxon>
        <taxon>Viridiplantae</taxon>
        <taxon>Streptophyta</taxon>
        <taxon>Embryophyta</taxon>
        <taxon>Tracheophyta</taxon>
        <taxon>Spermatophyta</taxon>
        <taxon>Magnoliopsida</taxon>
        <taxon>eudicotyledons</taxon>
        <taxon>Gunneridae</taxon>
        <taxon>Pentapetalae</taxon>
        <taxon>rosids</taxon>
        <taxon>fabids</taxon>
        <taxon>Fabales</taxon>
        <taxon>Fabaceae</taxon>
        <taxon>Papilionoideae</taxon>
        <taxon>50 kb inversion clade</taxon>
        <taxon>NPAAA clade</taxon>
        <taxon>Hologalegina</taxon>
        <taxon>IRL clade</taxon>
        <taxon>Trifolieae</taxon>
        <taxon>Trifolium</taxon>
    </lineage>
</organism>
<evidence type="ECO:0000256" key="1">
    <source>
        <dbReference type="SAM" id="MobiDB-lite"/>
    </source>
</evidence>
<dbReference type="Proteomes" id="UP000265520">
    <property type="component" value="Unassembled WGS sequence"/>
</dbReference>
<feature type="compositionally biased region" description="Pro residues" evidence="1">
    <location>
        <begin position="314"/>
        <end position="352"/>
    </location>
</feature>
<feature type="non-terminal residue" evidence="2">
    <location>
        <position position="1"/>
    </location>
</feature>
<comment type="caution">
    <text evidence="2">The sequence shown here is derived from an EMBL/GenBank/DDBJ whole genome shotgun (WGS) entry which is preliminary data.</text>
</comment>
<name>A0A392N0Z7_9FABA</name>
<feature type="compositionally biased region" description="Polar residues" evidence="1">
    <location>
        <begin position="1"/>
        <end position="24"/>
    </location>
</feature>
<protein>
    <submittedName>
        <fullName evidence="2">Uncharacterized protein</fullName>
    </submittedName>
</protein>
<proteinExistence type="predicted"/>
<feature type="compositionally biased region" description="Pro residues" evidence="1">
    <location>
        <begin position="290"/>
        <end position="299"/>
    </location>
</feature>
<dbReference type="AlphaFoldDB" id="A0A392N0Z7"/>
<feature type="region of interest" description="Disordered" evidence="1">
    <location>
        <begin position="1"/>
        <end position="40"/>
    </location>
</feature>
<evidence type="ECO:0000313" key="3">
    <source>
        <dbReference type="Proteomes" id="UP000265520"/>
    </source>
</evidence>
<feature type="non-terminal residue" evidence="2">
    <location>
        <position position="423"/>
    </location>
</feature>
<dbReference type="EMBL" id="LXQA010024540">
    <property type="protein sequence ID" value="MCH93263.1"/>
    <property type="molecule type" value="Genomic_DNA"/>
</dbReference>